<evidence type="ECO:0000256" key="2">
    <source>
        <dbReference type="SAM" id="MobiDB-lite"/>
    </source>
</evidence>
<dbReference type="InterPro" id="IPR050266">
    <property type="entry name" value="AB_hydrolase_sf"/>
</dbReference>
<dbReference type="InterPro" id="IPR029058">
    <property type="entry name" value="AB_hydrolase_fold"/>
</dbReference>
<evidence type="ECO:0000313" key="7">
    <source>
        <dbReference type="Proteomes" id="UP000290401"/>
    </source>
</evidence>
<accession>A0AAE5WXY0</accession>
<dbReference type="PANTHER" id="PTHR43798:SF31">
    <property type="entry name" value="AB HYDROLASE SUPERFAMILY PROTEIN YCLE"/>
    <property type="match status" value="1"/>
</dbReference>
<evidence type="ECO:0000256" key="1">
    <source>
        <dbReference type="ARBA" id="ARBA00022801"/>
    </source>
</evidence>
<dbReference type="PANTHER" id="PTHR43798">
    <property type="entry name" value="MONOACYLGLYCEROL LIPASE"/>
    <property type="match status" value="1"/>
</dbReference>
<feature type="compositionally biased region" description="Basic and acidic residues" evidence="2">
    <location>
        <begin position="330"/>
        <end position="345"/>
    </location>
</feature>
<evidence type="ECO:0000259" key="3">
    <source>
        <dbReference type="Pfam" id="PF00561"/>
    </source>
</evidence>
<dbReference type="Pfam" id="PF00561">
    <property type="entry name" value="Abhydrolase_1"/>
    <property type="match status" value="1"/>
</dbReference>
<dbReference type="Gene3D" id="3.40.50.1820">
    <property type="entry name" value="alpha/beta hydrolase"/>
    <property type="match status" value="1"/>
</dbReference>
<protein>
    <submittedName>
        <fullName evidence="5">Alpha/beta hydrolase</fullName>
    </submittedName>
</protein>
<evidence type="ECO:0000313" key="4">
    <source>
        <dbReference type="EMBL" id="QAU45212.1"/>
    </source>
</evidence>
<organism evidence="4 6">
    <name type="scientific">Bradyrhizobium guangzhouense</name>
    <dbReference type="NCBI Taxonomy" id="1325095"/>
    <lineage>
        <taxon>Bacteria</taxon>
        <taxon>Pseudomonadati</taxon>
        <taxon>Pseudomonadota</taxon>
        <taxon>Alphaproteobacteria</taxon>
        <taxon>Hyphomicrobiales</taxon>
        <taxon>Nitrobacteraceae</taxon>
        <taxon>Bradyrhizobium</taxon>
    </lineage>
</organism>
<evidence type="ECO:0000313" key="5">
    <source>
        <dbReference type="EMBL" id="RXH12351.1"/>
    </source>
</evidence>
<dbReference type="GO" id="GO:0016020">
    <property type="term" value="C:membrane"/>
    <property type="evidence" value="ECO:0007669"/>
    <property type="project" value="TreeGrafter"/>
</dbReference>
<dbReference type="AlphaFoldDB" id="A0AAE5WXY0"/>
<evidence type="ECO:0000313" key="6">
    <source>
        <dbReference type="Proteomes" id="UP000288972"/>
    </source>
</evidence>
<feature type="domain" description="AB hydrolase-1" evidence="3">
    <location>
        <begin position="355"/>
        <end position="600"/>
    </location>
</feature>
<keyword evidence="7" id="KW-1185">Reference proteome</keyword>
<dbReference type="EMBL" id="RDQZ01000013">
    <property type="protein sequence ID" value="RXH12351.1"/>
    <property type="molecule type" value="Genomic_DNA"/>
</dbReference>
<dbReference type="GO" id="GO:0016787">
    <property type="term" value="F:hydrolase activity"/>
    <property type="evidence" value="ECO:0007669"/>
    <property type="project" value="UniProtKB-KW"/>
</dbReference>
<feature type="region of interest" description="Disordered" evidence="2">
    <location>
        <begin position="320"/>
        <end position="351"/>
    </location>
</feature>
<name>A0AAE5WXY0_9BRAD</name>
<dbReference type="Proteomes" id="UP000288972">
    <property type="component" value="Chromosome"/>
</dbReference>
<dbReference type="SUPFAM" id="SSF53474">
    <property type="entry name" value="alpha/beta-Hydrolases"/>
    <property type="match status" value="1"/>
</dbReference>
<reference evidence="5 7" key="2">
    <citation type="submission" date="2018-10" db="EMBL/GenBank/DDBJ databases">
        <title>Bradyrhizobium sp. nov., effective nodules isolated from peanut in China.</title>
        <authorList>
            <person name="Li Y."/>
        </authorList>
    </citation>
    <scope>NUCLEOTIDE SEQUENCE [LARGE SCALE GENOMIC DNA]</scope>
    <source>
        <strain evidence="5 7">CCBAU 53426</strain>
    </source>
</reference>
<sequence>MSQESAVFTGTPGLLAAFIAAERLSRSQQVSVLAPPVAYARFESLVRRISLRREPRAGAGQMEPLSSLENAAGADVWHFASSGESIAGSLLETVRATPIGALNVVTTPYCGGQRWRWIMPRGASVVDRNPVPMDFPVTRSFRTTLTLDIAPPDDIAQEGVLHFLSTLFDLKTEIDERADDLFEYRGLRCLIAPTARVNVLRTEQAAAIIMAIADRTEGGNYVVAGAESLSGEDFLERVGNIYGVSLLALDAKELFSPRLTAIDALFDRRLMNFAEHLGQPNREVIEHAYNAAGMRSAQPGLGPAEFDDLAKSAHQTQLSEHSALVSHASKPPETRTTHSGERELSHSSTSSDGEAIVLLNALGQGPKPWSRLIAHLRPRFRVLSWDPRGLEESESQLSLLDHVAELASILERESVTRVHLVGWCTGPKIAAEFALRHPGRVLSMTFLNMQVKCLESSPNFDTPFETEFEAIFSELEQRPSTASYIAASLTSGATEAGLDLMTETDESEAVLGAMNRDLRMPVLRPFRDASTTIRFARQMIDFWHYDVNEVAGQIDVPILFFASEYDRVAAPKASEWASGLFPRARLLQAPGATHYFLYDRADVVARMIEWFVSGDGMPERSDGHMPSLDPAYVSKSADTAGLLQAGK</sequence>
<reference evidence="4 6" key="1">
    <citation type="submission" date="2018-06" db="EMBL/GenBank/DDBJ databases">
        <title>Comparative genomics of rhizobia nodulating Arachis hypogaea in China.</title>
        <authorList>
            <person name="Li Y."/>
        </authorList>
    </citation>
    <scope>NUCLEOTIDE SEQUENCE [LARGE SCALE GENOMIC DNA]</scope>
    <source>
        <strain evidence="4 6">CCBAU 51670</strain>
    </source>
</reference>
<dbReference type="EMBL" id="CP030053">
    <property type="protein sequence ID" value="QAU45212.1"/>
    <property type="molecule type" value="Genomic_DNA"/>
</dbReference>
<dbReference type="Proteomes" id="UP000290401">
    <property type="component" value="Unassembled WGS sequence"/>
</dbReference>
<gene>
    <name evidence="5" type="ORF">EAS56_17750</name>
    <name evidence="4" type="ORF">XH91_07520</name>
</gene>
<proteinExistence type="predicted"/>
<dbReference type="KEGG" id="bgz:XH91_07520"/>
<dbReference type="InterPro" id="IPR000073">
    <property type="entry name" value="AB_hydrolase_1"/>
</dbReference>
<keyword evidence="1 5" id="KW-0378">Hydrolase</keyword>